<gene>
    <name evidence="3" type="ORF">Pth03_45030</name>
</gene>
<organism evidence="3 4">
    <name type="scientific">Planotetraspora thailandica</name>
    <dbReference type="NCBI Taxonomy" id="487172"/>
    <lineage>
        <taxon>Bacteria</taxon>
        <taxon>Bacillati</taxon>
        <taxon>Actinomycetota</taxon>
        <taxon>Actinomycetes</taxon>
        <taxon>Streptosporangiales</taxon>
        <taxon>Streptosporangiaceae</taxon>
        <taxon>Planotetraspora</taxon>
    </lineage>
</organism>
<comment type="caution">
    <text evidence="3">The sequence shown here is derived from an EMBL/GenBank/DDBJ whole genome shotgun (WGS) entry which is preliminary data.</text>
</comment>
<reference evidence="3" key="1">
    <citation type="submission" date="2021-01" db="EMBL/GenBank/DDBJ databases">
        <title>Whole genome shotgun sequence of Planotetraspora thailandica NBRC 104271.</title>
        <authorList>
            <person name="Komaki H."/>
            <person name="Tamura T."/>
        </authorList>
    </citation>
    <scope>NUCLEOTIDE SEQUENCE</scope>
    <source>
        <strain evidence="3">NBRC 104271</strain>
    </source>
</reference>
<name>A0A8J3V8S1_9ACTN</name>
<dbReference type="InterPro" id="IPR005543">
    <property type="entry name" value="PASTA_dom"/>
</dbReference>
<dbReference type="PROSITE" id="PS51178">
    <property type="entry name" value="PASTA"/>
    <property type="match status" value="1"/>
</dbReference>
<evidence type="ECO:0000259" key="2">
    <source>
        <dbReference type="PROSITE" id="PS51178"/>
    </source>
</evidence>
<dbReference type="Proteomes" id="UP000605992">
    <property type="component" value="Unassembled WGS sequence"/>
</dbReference>
<dbReference type="AlphaFoldDB" id="A0A8J3V8S1"/>
<dbReference type="Pfam" id="PF03793">
    <property type="entry name" value="PASTA"/>
    <property type="match status" value="1"/>
</dbReference>
<dbReference type="SMART" id="SM00740">
    <property type="entry name" value="PASTA"/>
    <property type="match status" value="1"/>
</dbReference>
<feature type="signal peptide" evidence="1">
    <location>
        <begin position="1"/>
        <end position="25"/>
    </location>
</feature>
<sequence>MRAHYLLVAVLAAALTGCGGNSGTAAPVVTVTATPPAPAVTVTEAVTETPTAEPAAAEKKTLPDMVGKNLQAAQDELQAAGFYVLNDKDATGQNRFQVLDRDWVVTKQTPAAGRKISTDTLITLYAKKYGE</sequence>
<dbReference type="PROSITE" id="PS51257">
    <property type="entry name" value="PROKAR_LIPOPROTEIN"/>
    <property type="match status" value="1"/>
</dbReference>
<dbReference type="EMBL" id="BOOR01000033">
    <property type="protein sequence ID" value="GII56114.1"/>
    <property type="molecule type" value="Genomic_DNA"/>
</dbReference>
<keyword evidence="1" id="KW-0732">Signal</keyword>
<dbReference type="CDD" id="cd06577">
    <property type="entry name" value="PASTA_pknB"/>
    <property type="match status" value="1"/>
</dbReference>
<evidence type="ECO:0000256" key="1">
    <source>
        <dbReference type="SAM" id="SignalP"/>
    </source>
</evidence>
<dbReference type="Gene3D" id="3.30.10.20">
    <property type="match status" value="1"/>
</dbReference>
<evidence type="ECO:0000313" key="4">
    <source>
        <dbReference type="Proteomes" id="UP000605992"/>
    </source>
</evidence>
<keyword evidence="4" id="KW-1185">Reference proteome</keyword>
<accession>A0A8J3V8S1</accession>
<feature type="domain" description="PASTA" evidence="2">
    <location>
        <begin position="56"/>
        <end position="128"/>
    </location>
</feature>
<proteinExistence type="predicted"/>
<protein>
    <recommendedName>
        <fullName evidence="2">PASTA domain-containing protein</fullName>
    </recommendedName>
</protein>
<evidence type="ECO:0000313" key="3">
    <source>
        <dbReference type="EMBL" id="GII56114.1"/>
    </source>
</evidence>
<feature type="chain" id="PRO_5035278479" description="PASTA domain-containing protein" evidence="1">
    <location>
        <begin position="26"/>
        <end position="131"/>
    </location>
</feature>
<dbReference type="RefSeq" id="WP_203946287.1">
    <property type="nucleotide sequence ID" value="NZ_BOOR01000033.1"/>
</dbReference>